<dbReference type="KEGG" id="bfc:BacF7301_04230"/>
<dbReference type="Proteomes" id="UP000501780">
    <property type="component" value="Chromosome"/>
</dbReference>
<dbReference type="SUPFAM" id="SSF48452">
    <property type="entry name" value="TPR-like"/>
    <property type="match status" value="1"/>
</dbReference>
<evidence type="ECO:0000259" key="2">
    <source>
        <dbReference type="Pfam" id="PF14322"/>
    </source>
</evidence>
<dbReference type="EMBL" id="CP050831">
    <property type="protein sequence ID" value="QIU97399.1"/>
    <property type="molecule type" value="Genomic_DNA"/>
</dbReference>
<dbReference type="InterPro" id="IPR033985">
    <property type="entry name" value="SusD-like_N"/>
</dbReference>
<feature type="domain" description="SusD-like N-terminal" evidence="2">
    <location>
        <begin position="25"/>
        <end position="226"/>
    </location>
</feature>
<gene>
    <name evidence="3" type="ORF">BacF7301_04230</name>
</gene>
<dbReference type="Gene3D" id="1.25.40.390">
    <property type="match status" value="2"/>
</dbReference>
<accession>A0A6H0KW40</accession>
<dbReference type="RefSeq" id="WP_167967094.1">
    <property type="nucleotide sequence ID" value="NZ_CP050831.1"/>
</dbReference>
<dbReference type="AlphaFoldDB" id="A0A6H0KW40"/>
<reference evidence="3 4" key="1">
    <citation type="submission" date="2020-03" db="EMBL/GenBank/DDBJ databases">
        <title>Genomic analysis of Bacteroides faecium CBA7301.</title>
        <authorList>
            <person name="Kim J."/>
            <person name="Roh S.W."/>
        </authorList>
    </citation>
    <scope>NUCLEOTIDE SEQUENCE [LARGE SCALE GENOMIC DNA]</scope>
    <source>
        <strain evidence="3 4">CBA7301</strain>
    </source>
</reference>
<name>A0A6H0KW40_9BACE</name>
<evidence type="ECO:0000313" key="4">
    <source>
        <dbReference type="Proteomes" id="UP000501780"/>
    </source>
</evidence>
<dbReference type="InterPro" id="IPR011990">
    <property type="entry name" value="TPR-like_helical_dom_sf"/>
</dbReference>
<keyword evidence="4" id="KW-1185">Reference proteome</keyword>
<keyword evidence="1" id="KW-0732">Signal</keyword>
<sequence>MKYIALLHIGAISAICLIMTSCNSFLDEMPDNRTELTTEESITKILVSAYPETTNCHIGEFYSDNIDENSKAYSYLFRLNEHLYRWQQTTEEDQDSPHALWEACYNAISSANQALQAIEEMGNPTSLSAQKGEALVCRAYGHFLLVTTFCKAYSTTSGQDLGIPYIEKPETTVNPQYSRGNVAEVYKKIANDLKEGLPLIDDNIYSRAKYHFNKKAAYAFAARFYLYYMQQDYSNCQKVIEYANIILGNNASRHLRDWAALGSLSPNKDIQPNAYVDADNQANLLVITAASYWPMVADPGYISCEAYCNNEITASENCKSEGPWGDQTSYQQTPFAPSSSIKNGFRRLAIYRQFTVSGDSWSGNMMYPPFTTDETLLCRAEAYALLKRYDEAAEDIDAWQKAFTTNTETLTKESINDFYAGLPYYQPENPTVKKELHPDFIVENGMQENLIHCILHARRLLTLEEGLRWQDIKRYGIVIYRRYFEGYTLVRITDKMEVNDPRRAVQLPTSVITAGMEPNPRNN</sequence>
<feature type="chain" id="PRO_5026286104" evidence="1">
    <location>
        <begin position="27"/>
        <end position="523"/>
    </location>
</feature>
<protein>
    <submittedName>
        <fullName evidence="3">RagB/SusD family nutrient uptake outer membrane protein</fullName>
    </submittedName>
</protein>
<organism evidence="3 4">
    <name type="scientific">Bacteroides faecium</name>
    <dbReference type="NCBI Taxonomy" id="2715212"/>
    <lineage>
        <taxon>Bacteria</taxon>
        <taxon>Pseudomonadati</taxon>
        <taxon>Bacteroidota</taxon>
        <taxon>Bacteroidia</taxon>
        <taxon>Bacteroidales</taxon>
        <taxon>Bacteroidaceae</taxon>
        <taxon>Bacteroides</taxon>
    </lineage>
</organism>
<feature type="signal peptide" evidence="1">
    <location>
        <begin position="1"/>
        <end position="26"/>
    </location>
</feature>
<evidence type="ECO:0000256" key="1">
    <source>
        <dbReference type="SAM" id="SignalP"/>
    </source>
</evidence>
<dbReference type="PROSITE" id="PS51257">
    <property type="entry name" value="PROKAR_LIPOPROTEIN"/>
    <property type="match status" value="1"/>
</dbReference>
<proteinExistence type="predicted"/>
<evidence type="ECO:0000313" key="3">
    <source>
        <dbReference type="EMBL" id="QIU97399.1"/>
    </source>
</evidence>
<dbReference type="Pfam" id="PF14322">
    <property type="entry name" value="SusD-like_3"/>
    <property type="match status" value="1"/>
</dbReference>